<dbReference type="SMART" id="SM00110">
    <property type="entry name" value="C1Q"/>
    <property type="match status" value="1"/>
</dbReference>
<comment type="caution">
    <text evidence="4">The sequence shown here is derived from an EMBL/GenBank/DDBJ whole genome shotgun (WGS) entry which is preliminary data.</text>
</comment>
<protein>
    <recommendedName>
        <fullName evidence="3">C1q domain-containing protein</fullName>
    </recommendedName>
</protein>
<dbReference type="Pfam" id="PF00386">
    <property type="entry name" value="C1q"/>
    <property type="match status" value="1"/>
</dbReference>
<comment type="subcellular location">
    <subcellularLocation>
        <location evidence="1">Secreted</location>
    </subcellularLocation>
</comment>
<gene>
    <name evidence="4" type="ORF">FSP39_001211</name>
</gene>
<evidence type="ECO:0000256" key="2">
    <source>
        <dbReference type="ARBA" id="ARBA00022525"/>
    </source>
</evidence>
<dbReference type="PANTHER" id="PTHR15427">
    <property type="entry name" value="EMILIN ELASTIN MICROFIBRIL INTERFACE-LOCATED PROTEIN ELASTIN MICROFIBRIL INTERFACER"/>
    <property type="match status" value="1"/>
</dbReference>
<feature type="domain" description="C1q" evidence="3">
    <location>
        <begin position="1"/>
        <end position="124"/>
    </location>
</feature>
<dbReference type="InterPro" id="IPR001073">
    <property type="entry name" value="C1q_dom"/>
</dbReference>
<sequence length="124" mass="14111">MITDYYFANPAKVSFGYHFAIKASYNNKTGLFHCNEPGTYVFNIHILAMPQKWAQVELVKNGQNYAHVYAFDDNHFATGSNSVILDVEFGDSVWIRATGLEHHTNGLLLDHQFTTFSGFLLYPK</sequence>
<name>A0AA88Y2T3_PINIB</name>
<dbReference type="EMBL" id="VSWD01000007">
    <property type="protein sequence ID" value="KAK3096551.1"/>
    <property type="molecule type" value="Genomic_DNA"/>
</dbReference>
<dbReference type="SUPFAM" id="SSF49842">
    <property type="entry name" value="TNF-like"/>
    <property type="match status" value="1"/>
</dbReference>
<evidence type="ECO:0000313" key="5">
    <source>
        <dbReference type="Proteomes" id="UP001186944"/>
    </source>
</evidence>
<dbReference type="PANTHER" id="PTHR15427:SF33">
    <property type="entry name" value="COLLAGEN IV NC1 DOMAIN-CONTAINING PROTEIN"/>
    <property type="match status" value="1"/>
</dbReference>
<dbReference type="AlphaFoldDB" id="A0AA88Y2T3"/>
<dbReference type="InterPro" id="IPR050392">
    <property type="entry name" value="Collagen/C1q_domain"/>
</dbReference>
<dbReference type="Proteomes" id="UP001186944">
    <property type="component" value="Unassembled WGS sequence"/>
</dbReference>
<proteinExistence type="predicted"/>
<dbReference type="Gene3D" id="2.60.120.40">
    <property type="match status" value="1"/>
</dbReference>
<evidence type="ECO:0000313" key="4">
    <source>
        <dbReference type="EMBL" id="KAK3096551.1"/>
    </source>
</evidence>
<reference evidence="4" key="1">
    <citation type="submission" date="2019-08" db="EMBL/GenBank/DDBJ databases">
        <title>The improved chromosome-level genome for the pearl oyster Pinctada fucata martensii using PacBio sequencing and Hi-C.</title>
        <authorList>
            <person name="Zheng Z."/>
        </authorList>
    </citation>
    <scope>NUCLEOTIDE SEQUENCE</scope>
    <source>
        <strain evidence="4">ZZ-2019</strain>
        <tissue evidence="4">Adductor muscle</tissue>
    </source>
</reference>
<dbReference type="GO" id="GO:0005581">
    <property type="term" value="C:collagen trimer"/>
    <property type="evidence" value="ECO:0007669"/>
    <property type="project" value="UniProtKB-KW"/>
</dbReference>
<dbReference type="PROSITE" id="PS50871">
    <property type="entry name" value="C1Q"/>
    <property type="match status" value="1"/>
</dbReference>
<accession>A0AA88Y2T3</accession>
<evidence type="ECO:0000256" key="1">
    <source>
        <dbReference type="ARBA" id="ARBA00004613"/>
    </source>
</evidence>
<evidence type="ECO:0000259" key="3">
    <source>
        <dbReference type="PROSITE" id="PS50871"/>
    </source>
</evidence>
<dbReference type="InterPro" id="IPR008983">
    <property type="entry name" value="Tumour_necrosis_fac-like_dom"/>
</dbReference>
<keyword evidence="2" id="KW-0964">Secreted</keyword>
<keyword evidence="5" id="KW-1185">Reference proteome</keyword>
<organism evidence="4 5">
    <name type="scientific">Pinctada imbricata</name>
    <name type="common">Atlantic pearl-oyster</name>
    <name type="synonym">Pinctada martensii</name>
    <dbReference type="NCBI Taxonomy" id="66713"/>
    <lineage>
        <taxon>Eukaryota</taxon>
        <taxon>Metazoa</taxon>
        <taxon>Spiralia</taxon>
        <taxon>Lophotrochozoa</taxon>
        <taxon>Mollusca</taxon>
        <taxon>Bivalvia</taxon>
        <taxon>Autobranchia</taxon>
        <taxon>Pteriomorphia</taxon>
        <taxon>Pterioida</taxon>
        <taxon>Pterioidea</taxon>
        <taxon>Pteriidae</taxon>
        <taxon>Pinctada</taxon>
    </lineage>
</organism>
<dbReference type="PRINTS" id="PR00007">
    <property type="entry name" value="COMPLEMNTC1Q"/>
</dbReference>